<keyword evidence="1" id="KW-0812">Transmembrane</keyword>
<dbReference type="EMBL" id="FXTD01000004">
    <property type="protein sequence ID" value="SMO56969.1"/>
    <property type="molecule type" value="Genomic_DNA"/>
</dbReference>
<keyword evidence="1" id="KW-0472">Membrane</keyword>
<evidence type="ECO:0000313" key="3">
    <source>
        <dbReference type="Proteomes" id="UP000319712"/>
    </source>
</evidence>
<dbReference type="AlphaFoldDB" id="A0A521CC13"/>
<keyword evidence="1" id="KW-1133">Transmembrane helix</keyword>
<feature type="transmembrane region" description="Helical" evidence="1">
    <location>
        <begin position="12"/>
        <end position="29"/>
    </location>
</feature>
<name>A0A521CC13_9EURY</name>
<sequence>MNSLAETVRQLAPHWGVMFVAMLSALAVAERVVVAVPLWASLLVVLLVAVGYPSLVRAVGVAPDVWKR</sequence>
<gene>
    <name evidence="2" type="ORF">SAMN06264867_10481</name>
</gene>
<reference evidence="2 3" key="1">
    <citation type="submission" date="2017-05" db="EMBL/GenBank/DDBJ databases">
        <authorList>
            <person name="Varghese N."/>
            <person name="Submissions S."/>
        </authorList>
    </citation>
    <scope>NUCLEOTIDE SEQUENCE [LARGE SCALE GENOMIC DNA]</scope>
    <source>
        <strain evidence="2 3">DSM 19504</strain>
    </source>
</reference>
<proteinExistence type="predicted"/>
<accession>A0A521CC13</accession>
<protein>
    <submittedName>
        <fullName evidence="2">Uncharacterized protein</fullName>
    </submittedName>
</protein>
<dbReference type="RefSeq" id="WP_142986153.1">
    <property type="nucleotide sequence ID" value="NZ_FXTD01000004.1"/>
</dbReference>
<feature type="transmembrane region" description="Helical" evidence="1">
    <location>
        <begin position="36"/>
        <end position="55"/>
    </location>
</feature>
<evidence type="ECO:0000313" key="2">
    <source>
        <dbReference type="EMBL" id="SMO56969.1"/>
    </source>
</evidence>
<keyword evidence="3" id="KW-1185">Reference proteome</keyword>
<dbReference type="Proteomes" id="UP000319712">
    <property type="component" value="Unassembled WGS sequence"/>
</dbReference>
<evidence type="ECO:0000256" key="1">
    <source>
        <dbReference type="SAM" id="Phobius"/>
    </source>
</evidence>
<organism evidence="2 3">
    <name type="scientific">Halorubrum cibi</name>
    <dbReference type="NCBI Taxonomy" id="413815"/>
    <lineage>
        <taxon>Archaea</taxon>
        <taxon>Methanobacteriati</taxon>
        <taxon>Methanobacteriota</taxon>
        <taxon>Stenosarchaea group</taxon>
        <taxon>Halobacteria</taxon>
        <taxon>Halobacteriales</taxon>
        <taxon>Haloferacaceae</taxon>
        <taxon>Halorubrum</taxon>
    </lineage>
</organism>